<accession>A0A6J5MEB4</accession>
<evidence type="ECO:0000313" key="1">
    <source>
        <dbReference type="EMBL" id="CAB4144491.1"/>
    </source>
</evidence>
<evidence type="ECO:0000313" key="2">
    <source>
        <dbReference type="EMBL" id="CAB4189221.1"/>
    </source>
</evidence>
<sequence length="211" mass="24024">MTTVRSITGAWLRIVAKNAFPTKTPRGRVEALADALDISRRSCYAYVSEERRVPEEVEQRFIGLFGPVADDGWRLIEMQRPHRKKEHKKLTQRSVKRLGGQTKEHVEFNRSGWRGSAMHNASVLSQETLGHALRWEQNNITIGQCVMVEENLDEEEARKKHPHNFDSLAADQDWLAICQLCGLVGGVDDRVKEVNGMVFRVSCGTYTYKVS</sequence>
<dbReference type="EMBL" id="LR797133">
    <property type="protein sequence ID" value="CAB4189221.1"/>
    <property type="molecule type" value="Genomic_DNA"/>
</dbReference>
<name>A0A6J5MEB4_9CAUD</name>
<protein>
    <submittedName>
        <fullName evidence="1">Uncharacterized protein</fullName>
    </submittedName>
</protein>
<dbReference type="EMBL" id="LR796425">
    <property type="protein sequence ID" value="CAB4144491.1"/>
    <property type="molecule type" value="Genomic_DNA"/>
</dbReference>
<reference evidence="1" key="1">
    <citation type="submission" date="2020-04" db="EMBL/GenBank/DDBJ databases">
        <authorList>
            <person name="Chiriac C."/>
            <person name="Salcher M."/>
            <person name="Ghai R."/>
            <person name="Kavagutti S V."/>
        </authorList>
    </citation>
    <scope>NUCLEOTIDE SEQUENCE</scope>
</reference>
<gene>
    <name evidence="2" type="ORF">UFOVP1185_5</name>
    <name evidence="1" type="ORF">UFOVP461_35</name>
</gene>
<proteinExistence type="predicted"/>
<organism evidence="1">
    <name type="scientific">uncultured Caudovirales phage</name>
    <dbReference type="NCBI Taxonomy" id="2100421"/>
    <lineage>
        <taxon>Viruses</taxon>
        <taxon>Duplodnaviria</taxon>
        <taxon>Heunggongvirae</taxon>
        <taxon>Uroviricota</taxon>
        <taxon>Caudoviricetes</taxon>
        <taxon>Peduoviridae</taxon>
        <taxon>Maltschvirus</taxon>
        <taxon>Maltschvirus maltsch</taxon>
    </lineage>
</organism>